<sequence length="151" mass="16856">MKKGCQQGEGNSHNRNNDHQAPTGSGINRSDHPQHNYSQEQHDEDSFVINLLAGNRLQLGITSRPPPDMNGQHNHINQNINAGKGQPYGHKGNPGRTRRHGGHRNRSPGRGQKAGRAIVAGQGRIKQFFRIVHFAMRVKHFVGNYHSAYAY</sequence>
<evidence type="ECO:0000256" key="1">
    <source>
        <dbReference type="SAM" id="MobiDB-lite"/>
    </source>
</evidence>
<proteinExistence type="predicted"/>
<gene>
    <name evidence="2" type="ORF">SDC9_202184</name>
</gene>
<organism evidence="2">
    <name type="scientific">bioreactor metagenome</name>
    <dbReference type="NCBI Taxonomy" id="1076179"/>
    <lineage>
        <taxon>unclassified sequences</taxon>
        <taxon>metagenomes</taxon>
        <taxon>ecological metagenomes</taxon>
    </lineage>
</organism>
<feature type="region of interest" description="Disordered" evidence="1">
    <location>
        <begin position="1"/>
        <end position="42"/>
    </location>
</feature>
<feature type="compositionally biased region" description="Polar residues" evidence="1">
    <location>
        <begin position="8"/>
        <end position="28"/>
    </location>
</feature>
<dbReference type="AlphaFoldDB" id="A0A645J1Y6"/>
<reference evidence="2" key="1">
    <citation type="submission" date="2019-08" db="EMBL/GenBank/DDBJ databases">
        <authorList>
            <person name="Kucharzyk K."/>
            <person name="Murdoch R.W."/>
            <person name="Higgins S."/>
            <person name="Loffler F."/>
        </authorList>
    </citation>
    <scope>NUCLEOTIDE SEQUENCE</scope>
</reference>
<evidence type="ECO:0000313" key="2">
    <source>
        <dbReference type="EMBL" id="MPN54514.1"/>
    </source>
</evidence>
<feature type="compositionally biased region" description="Low complexity" evidence="1">
    <location>
        <begin position="70"/>
        <end position="83"/>
    </location>
</feature>
<protein>
    <submittedName>
        <fullName evidence="2">Uncharacterized protein</fullName>
    </submittedName>
</protein>
<comment type="caution">
    <text evidence="2">The sequence shown here is derived from an EMBL/GenBank/DDBJ whole genome shotgun (WGS) entry which is preliminary data.</text>
</comment>
<dbReference type="EMBL" id="VSSQ01122809">
    <property type="protein sequence ID" value="MPN54514.1"/>
    <property type="molecule type" value="Genomic_DNA"/>
</dbReference>
<accession>A0A645J1Y6</accession>
<feature type="region of interest" description="Disordered" evidence="1">
    <location>
        <begin position="60"/>
        <end position="115"/>
    </location>
</feature>
<feature type="compositionally biased region" description="Basic and acidic residues" evidence="1">
    <location>
        <begin position="29"/>
        <end position="42"/>
    </location>
</feature>
<feature type="compositionally biased region" description="Basic residues" evidence="1">
    <location>
        <begin position="96"/>
        <end position="107"/>
    </location>
</feature>
<name>A0A645J1Y6_9ZZZZ</name>